<accession>A0A1H7VAR5</accession>
<protein>
    <submittedName>
        <fullName evidence="2">Uncharacterized protein</fullName>
    </submittedName>
</protein>
<gene>
    <name evidence="2" type="ORF">SAMN05444354_11120</name>
</gene>
<sequence length="641" mass="66769">MLLVLLAFWAGCDSGPTGAESRRFACTEDRECAGGFVCRANECLPEETPGTPDGGPDAGPPDGGEPDGGPDSGTPDGGDTSLPTRLAFGNSQPPLTVGQCSNAVEVETRTGTDTAAPVQTATVLTLSANPSAGLTFYRDAACQLPANSVTVEAGSSRAAFHVRGTVAQTVNLGVVAQGLSNANQALTFRAAAPTNLVFVTPAQTLPAGGCSARVEVEARDAYGNPASFPTARTVLLRAPSSAGVAFFADPACQTGLSEQVLAPGASRVAFYFKGRTGGAFNLSAIVAEQFSVFQRETLLPMVRTGFCSFSSSSTVEQCRVSPAQLDLSKTMLFFQANSYNNNPHTSNVRCALTARDTITCSRNDDGSEVDILWQTVERPSGLQVQHIPVLCKGAVTQVPVSPVSSLEHTFLLVSAEQGGTTLGDDDFFTARLVSANQVDVAFSTACNSGWKASLQAVESPDIHVTRGTTDRMTGTQITVSGLAPVDLSSTALLFTHRVSNTDAPVLCDRVLRGELTSPTTITFSRGAGNPACTTASVDAISWERIAFGASARTQHIPVTLNAPIESDDFAITPVDPTRSLIFASGQGPSGQAWGESSYASDDIAGAALGVFELEGDTEFEASRAAPLGTVRWNTTVVEFEP</sequence>
<evidence type="ECO:0000256" key="1">
    <source>
        <dbReference type="SAM" id="MobiDB-lite"/>
    </source>
</evidence>
<dbReference type="EMBL" id="FOAP01000011">
    <property type="protein sequence ID" value="SEM06371.1"/>
    <property type="molecule type" value="Genomic_DNA"/>
</dbReference>
<feature type="region of interest" description="Disordered" evidence="1">
    <location>
        <begin position="43"/>
        <end position="97"/>
    </location>
</feature>
<dbReference type="AlphaFoldDB" id="A0A1H7VAR5"/>
<dbReference type="Proteomes" id="UP000182719">
    <property type="component" value="Unassembled WGS sequence"/>
</dbReference>
<evidence type="ECO:0000313" key="2">
    <source>
        <dbReference type="EMBL" id="SEM06371.1"/>
    </source>
</evidence>
<keyword evidence="3" id="KW-1185">Reference proteome</keyword>
<reference evidence="3" key="1">
    <citation type="submission" date="2016-10" db="EMBL/GenBank/DDBJ databases">
        <authorList>
            <person name="Varghese N."/>
            <person name="Submissions S."/>
        </authorList>
    </citation>
    <scope>NUCLEOTIDE SEQUENCE [LARGE SCALE GENOMIC DNA]</scope>
    <source>
        <strain evidence="3">DSM 17044</strain>
    </source>
</reference>
<evidence type="ECO:0000313" key="3">
    <source>
        <dbReference type="Proteomes" id="UP000182719"/>
    </source>
</evidence>
<proteinExistence type="predicted"/>
<organism evidence="2 3">
    <name type="scientific">Stigmatella aurantiaca</name>
    <dbReference type="NCBI Taxonomy" id="41"/>
    <lineage>
        <taxon>Bacteria</taxon>
        <taxon>Pseudomonadati</taxon>
        <taxon>Myxococcota</taxon>
        <taxon>Myxococcia</taxon>
        <taxon>Myxococcales</taxon>
        <taxon>Cystobacterineae</taxon>
        <taxon>Archangiaceae</taxon>
        <taxon>Stigmatella</taxon>
    </lineage>
</organism>
<name>A0A1H7VAR5_STIAU</name>